<dbReference type="EMBL" id="AOLN01000004">
    <property type="protein sequence ID" value="ELZ98122.1"/>
    <property type="molecule type" value="Genomic_DNA"/>
</dbReference>
<name>M0IQ14_9EURY</name>
<dbReference type="InterPro" id="IPR011991">
    <property type="entry name" value="ArsR-like_HTH"/>
</dbReference>
<protein>
    <submittedName>
        <fullName evidence="3">Uncharacterized protein</fullName>
    </submittedName>
</protein>
<dbReference type="InterPro" id="IPR013561">
    <property type="entry name" value="FilR1_middle_dom"/>
</dbReference>
<reference evidence="3 4" key="1">
    <citation type="journal article" date="2014" name="PLoS Genet.">
        <title>Phylogenetically driven sequencing of extremely halophilic archaea reveals strategies for static and dynamic osmo-response.</title>
        <authorList>
            <person name="Becker E.A."/>
            <person name="Seitzer P.M."/>
            <person name="Tritt A."/>
            <person name="Larsen D."/>
            <person name="Krusor M."/>
            <person name="Yao A.I."/>
            <person name="Wu D."/>
            <person name="Madern D."/>
            <person name="Eisen J.A."/>
            <person name="Darling A.E."/>
            <person name="Facciotti M.T."/>
        </authorList>
    </citation>
    <scope>NUCLEOTIDE SEQUENCE [LARGE SCALE GENOMIC DNA]</scope>
    <source>
        <strain evidence="3 4">ATCC BAA-1512</strain>
    </source>
</reference>
<evidence type="ECO:0000259" key="2">
    <source>
        <dbReference type="Pfam" id="PF25213"/>
    </source>
</evidence>
<evidence type="ECO:0000313" key="4">
    <source>
        <dbReference type="Proteomes" id="UP000011550"/>
    </source>
</evidence>
<feature type="domain" description="Methanogenesis regulatory protein FilR1 middle" evidence="1">
    <location>
        <begin position="120"/>
        <end position="248"/>
    </location>
</feature>
<organism evidence="3 4">
    <name type="scientific">Haloferax mucosum ATCC BAA-1512</name>
    <dbReference type="NCBI Taxonomy" id="662479"/>
    <lineage>
        <taxon>Archaea</taxon>
        <taxon>Methanobacteriati</taxon>
        <taxon>Methanobacteriota</taxon>
        <taxon>Stenosarchaea group</taxon>
        <taxon>Halobacteria</taxon>
        <taxon>Halobacteriales</taxon>
        <taxon>Haloferacaceae</taxon>
        <taxon>Haloferax</taxon>
    </lineage>
</organism>
<dbReference type="AlphaFoldDB" id="M0IQ14"/>
<feature type="domain" description="HVO-A0261-like N-terminal" evidence="2">
    <location>
        <begin position="12"/>
        <end position="85"/>
    </location>
</feature>
<dbReference type="OrthoDB" id="11410at2157"/>
<dbReference type="InterPro" id="IPR057527">
    <property type="entry name" value="HVO_A0261-like_N"/>
</dbReference>
<dbReference type="SUPFAM" id="SSF46785">
    <property type="entry name" value="Winged helix' DNA-binding domain"/>
    <property type="match status" value="1"/>
</dbReference>
<dbReference type="RefSeq" id="WP_008318010.1">
    <property type="nucleotide sequence ID" value="NZ_AOLN01000004.1"/>
</dbReference>
<keyword evidence="4" id="KW-1185">Reference proteome</keyword>
<comment type="caution">
    <text evidence="3">The sequence shown here is derived from an EMBL/GenBank/DDBJ whole genome shotgun (WGS) entry which is preliminary data.</text>
</comment>
<dbReference type="InterPro" id="IPR036388">
    <property type="entry name" value="WH-like_DNA-bd_sf"/>
</dbReference>
<dbReference type="Pfam" id="PF25213">
    <property type="entry name" value="HVO_A0261_N"/>
    <property type="match status" value="1"/>
</dbReference>
<gene>
    <name evidence="3" type="ORF">C440_02703</name>
</gene>
<dbReference type="Pfam" id="PF08350">
    <property type="entry name" value="FilR1_middle"/>
    <property type="match status" value="1"/>
</dbReference>
<evidence type="ECO:0000259" key="1">
    <source>
        <dbReference type="Pfam" id="PF08350"/>
    </source>
</evidence>
<dbReference type="CDD" id="cd00090">
    <property type="entry name" value="HTH_ARSR"/>
    <property type="match status" value="1"/>
</dbReference>
<sequence length="258" mass="29272">MAERLTSIVRLLNRRQECLQELTESPQAKRDLVDALDMPRSTLDDIVRKLDDAGLVAYRNGTWHLTHLGQYALDAYVDYANQIESLLRATPVIEELPPNTTIGYRFLIDADVYTAPTEVPDKIVRVFLESVESATEIRGFTPIVMAGYAEDVYRAATSGEEYQLDFVLPRDVFEQVQTLFPEKTHEATADKRITVAHRTVPSAFSLWIADDDHAGVIVYTDRGIRGILINDTEEALDWAVEQYERVRDGGKQKVKTRL</sequence>
<dbReference type="InterPro" id="IPR036390">
    <property type="entry name" value="WH_DNA-bd_sf"/>
</dbReference>
<dbReference type="PATRIC" id="fig|662479.7.peg.554"/>
<accession>M0IQ14</accession>
<evidence type="ECO:0000313" key="3">
    <source>
        <dbReference type="EMBL" id="ELZ98122.1"/>
    </source>
</evidence>
<proteinExistence type="predicted"/>
<dbReference type="Proteomes" id="UP000011550">
    <property type="component" value="Unassembled WGS sequence"/>
</dbReference>
<dbReference type="Gene3D" id="1.10.10.10">
    <property type="entry name" value="Winged helix-like DNA-binding domain superfamily/Winged helix DNA-binding domain"/>
    <property type="match status" value="1"/>
</dbReference>